<comment type="caution">
    <text evidence="1">The sequence shown here is derived from an EMBL/GenBank/DDBJ whole genome shotgun (WGS) entry which is preliminary data.</text>
</comment>
<protein>
    <submittedName>
        <fullName evidence="1">Uncharacterized protein</fullName>
    </submittedName>
</protein>
<name>A0ABN1UGL0_9ACTN</name>
<keyword evidence="2" id="KW-1185">Reference proteome</keyword>
<evidence type="ECO:0000313" key="1">
    <source>
        <dbReference type="EMBL" id="GAA1149592.1"/>
    </source>
</evidence>
<evidence type="ECO:0000313" key="2">
    <source>
        <dbReference type="Proteomes" id="UP001499979"/>
    </source>
</evidence>
<accession>A0ABN1UGL0</accession>
<reference evidence="1 2" key="1">
    <citation type="journal article" date="2019" name="Int. J. Syst. Evol. Microbiol.">
        <title>The Global Catalogue of Microorganisms (GCM) 10K type strain sequencing project: providing services to taxonomists for standard genome sequencing and annotation.</title>
        <authorList>
            <consortium name="The Broad Institute Genomics Platform"/>
            <consortium name="The Broad Institute Genome Sequencing Center for Infectious Disease"/>
            <person name="Wu L."/>
            <person name="Ma J."/>
        </authorList>
    </citation>
    <scope>NUCLEOTIDE SEQUENCE [LARGE SCALE GENOMIC DNA]</scope>
    <source>
        <strain evidence="1 2">JCM 11813</strain>
    </source>
</reference>
<sequence>MAQFALTSLGRHIFGAAGVLQGSIEASAHREYNFGMPFLGEMRPDFGVWKTELARAANRPWTGEPS</sequence>
<proteinExistence type="predicted"/>
<organism evidence="1 2">
    <name type="scientific">Nocardioides aquiterrae</name>
    <dbReference type="NCBI Taxonomy" id="203799"/>
    <lineage>
        <taxon>Bacteria</taxon>
        <taxon>Bacillati</taxon>
        <taxon>Actinomycetota</taxon>
        <taxon>Actinomycetes</taxon>
        <taxon>Propionibacteriales</taxon>
        <taxon>Nocardioidaceae</taxon>
        <taxon>Nocardioides</taxon>
    </lineage>
</organism>
<gene>
    <name evidence="1" type="ORF">GCM10009606_30420</name>
</gene>
<dbReference type="EMBL" id="BAAAJE010000015">
    <property type="protein sequence ID" value="GAA1149592.1"/>
    <property type="molecule type" value="Genomic_DNA"/>
</dbReference>
<dbReference type="Proteomes" id="UP001499979">
    <property type="component" value="Unassembled WGS sequence"/>
</dbReference>